<name>A0A0S2LWW8_9MICC</name>
<reference evidence="2 3" key="2">
    <citation type="journal article" date="2016" name="J. Biotechnol.">
        <title>Complete genome sequence of Arthrobacter alpinus ERGS4:06, a yellow pigmented bacterium tolerant to cold and radiations isolated from Sikkim Himalaya.</title>
        <authorList>
            <person name="Kumar R."/>
            <person name="Singh D."/>
            <person name="Swarnkar M.K."/>
            <person name="Singh A.K."/>
            <person name="Kumar S."/>
        </authorList>
    </citation>
    <scope>NUCLEOTIDE SEQUENCE [LARGE SCALE GENOMIC DNA]</scope>
    <source>
        <strain evidence="2 3">ERGS4:06</strain>
    </source>
</reference>
<organism evidence="2 3">
    <name type="scientific">Arthrobacter alpinus</name>
    <dbReference type="NCBI Taxonomy" id="656366"/>
    <lineage>
        <taxon>Bacteria</taxon>
        <taxon>Bacillati</taxon>
        <taxon>Actinomycetota</taxon>
        <taxon>Actinomycetes</taxon>
        <taxon>Micrococcales</taxon>
        <taxon>Micrococcaceae</taxon>
        <taxon>Arthrobacter</taxon>
    </lineage>
</organism>
<gene>
    <name evidence="2" type="ORF">AS189_04685</name>
</gene>
<evidence type="ECO:0008006" key="4">
    <source>
        <dbReference type="Google" id="ProtNLM"/>
    </source>
</evidence>
<feature type="region of interest" description="Disordered" evidence="1">
    <location>
        <begin position="111"/>
        <end position="137"/>
    </location>
</feature>
<feature type="region of interest" description="Disordered" evidence="1">
    <location>
        <begin position="22"/>
        <end position="66"/>
    </location>
</feature>
<proteinExistence type="predicted"/>
<protein>
    <recommendedName>
        <fullName evidence="4">Ribosomal protein L7/L12 C-terminal domain-containing protein</fullName>
    </recommendedName>
</protein>
<sequence length="247" mass="26398">MPLLIVLAIVIAVVVGSRLVGRRNQPPHVTGGETEASTAPKAAANKRSRHEITREDAQEASARLSPEEHRSVYALIARHQVLNAVKEYRKATRLGLSDAAQAVAALAQFPQPTPERPAAATAVEHPNSEPAAQPEPSIVEGPLTVEDIINAGPATQATLASSSPELKPESRVKPVAAAGSYRYRAIVSQGDEVREVVSTRLNAEIYAQIRQLALSGNYDDAARLLRDHADIGMADAQEFISMIGPED</sequence>
<evidence type="ECO:0000313" key="2">
    <source>
        <dbReference type="EMBL" id="ALO65916.1"/>
    </source>
</evidence>
<evidence type="ECO:0000313" key="3">
    <source>
        <dbReference type="Proteomes" id="UP000059574"/>
    </source>
</evidence>
<reference evidence="3" key="1">
    <citation type="submission" date="2015-11" db="EMBL/GenBank/DDBJ databases">
        <authorList>
            <person name="Kumar R."/>
            <person name="Singh D."/>
            <person name="Swarnkar M.K."/>
            <person name="Singh A.K."/>
            <person name="Kumar S."/>
        </authorList>
    </citation>
    <scope>NUCLEOTIDE SEQUENCE [LARGE SCALE GENOMIC DNA]</scope>
    <source>
        <strain evidence="3">ERGS4:06</strain>
    </source>
</reference>
<evidence type="ECO:0000256" key="1">
    <source>
        <dbReference type="SAM" id="MobiDB-lite"/>
    </source>
</evidence>
<dbReference type="EMBL" id="CP013200">
    <property type="protein sequence ID" value="ALO65916.1"/>
    <property type="molecule type" value="Genomic_DNA"/>
</dbReference>
<accession>A0A0S2LWW8</accession>
<dbReference type="AlphaFoldDB" id="A0A0S2LWW8"/>
<dbReference type="Proteomes" id="UP000059574">
    <property type="component" value="Chromosome"/>
</dbReference>